<evidence type="ECO:0000313" key="3">
    <source>
        <dbReference type="Proteomes" id="UP000315353"/>
    </source>
</evidence>
<accession>A0AB73B714</accession>
<name>A0AB73B714_CORFL</name>
<dbReference type="AlphaFoldDB" id="A0AB73B714"/>
<organism evidence="2 3">
    <name type="scientific">Corynebacterium flavescens</name>
    <dbReference type="NCBI Taxonomy" id="28028"/>
    <lineage>
        <taxon>Bacteria</taxon>
        <taxon>Bacillati</taxon>
        <taxon>Actinomycetota</taxon>
        <taxon>Actinomycetes</taxon>
        <taxon>Mycobacteriales</taxon>
        <taxon>Corynebacteriaceae</taxon>
        <taxon>Corynebacterium</taxon>
    </lineage>
</organism>
<evidence type="ECO:0000259" key="1">
    <source>
        <dbReference type="Pfam" id="PF18726"/>
    </source>
</evidence>
<comment type="caution">
    <text evidence="2">The sequence shown here is derived from an EMBL/GenBank/DDBJ whole genome shotgun (WGS) entry which is preliminary data.</text>
</comment>
<evidence type="ECO:0000313" key="2">
    <source>
        <dbReference type="EMBL" id="GEB97594.1"/>
    </source>
</evidence>
<dbReference type="RefSeq" id="WP_307722795.1">
    <property type="nucleotide sequence ID" value="NZ_BJNB01000013.1"/>
</dbReference>
<dbReference type="Pfam" id="PF18726">
    <property type="entry name" value="HEPN_SAV_6107"/>
    <property type="match status" value="1"/>
</dbReference>
<dbReference type="GeneID" id="82880718"/>
<dbReference type="EMBL" id="BJNB01000013">
    <property type="protein sequence ID" value="GEB97594.1"/>
    <property type="molecule type" value="Genomic_DNA"/>
</dbReference>
<sequence length="148" mass="16083">MMAQIISATARLKGAGRQAPGELKRDRFLRQASELIASARGFAAEKRWDRALELAYRAGLRTAGARVAVSPVAKRRRLPSSAWEQLSLVSAADKAWAAEFSRYSRIRSRVASGLEDAPSSETVFAVLELAARFLDATVSDGEFDDLAA</sequence>
<feature type="domain" description="SAV-6107-like HEPN" evidence="1">
    <location>
        <begin position="52"/>
        <end position="136"/>
    </location>
</feature>
<protein>
    <recommendedName>
        <fullName evidence="1">SAV-6107-like HEPN domain-containing protein</fullName>
    </recommendedName>
</protein>
<reference evidence="2 3" key="1">
    <citation type="submission" date="2019-06" db="EMBL/GenBank/DDBJ databases">
        <title>Whole genome shotgun sequence of Corynebacterium flavescens NBRC 14136.</title>
        <authorList>
            <person name="Hosoyama A."/>
            <person name="Uohara A."/>
            <person name="Ohji S."/>
            <person name="Ichikawa N."/>
        </authorList>
    </citation>
    <scope>NUCLEOTIDE SEQUENCE [LARGE SCALE GENOMIC DNA]</scope>
    <source>
        <strain evidence="2 3">NBRC 14136</strain>
    </source>
</reference>
<dbReference type="InterPro" id="IPR040891">
    <property type="entry name" value="HEPN_SAV_6107"/>
</dbReference>
<dbReference type="Proteomes" id="UP000315353">
    <property type="component" value="Unassembled WGS sequence"/>
</dbReference>
<proteinExistence type="predicted"/>
<gene>
    <name evidence="2" type="ORF">CFL01nite_10890</name>
</gene>